<feature type="non-terminal residue" evidence="2">
    <location>
        <position position="1"/>
    </location>
</feature>
<accession>X1PEC0</accession>
<name>X1PEC0_9ZZZZ</name>
<feature type="domain" description="DUF4143" evidence="1">
    <location>
        <begin position="94"/>
        <end position="241"/>
    </location>
</feature>
<dbReference type="InterPro" id="IPR025420">
    <property type="entry name" value="DUF4143"/>
</dbReference>
<dbReference type="PANTHER" id="PTHR43566">
    <property type="entry name" value="CONSERVED PROTEIN"/>
    <property type="match status" value="1"/>
</dbReference>
<gene>
    <name evidence="2" type="ORF">S06H3_26477</name>
</gene>
<evidence type="ECO:0000259" key="1">
    <source>
        <dbReference type="Pfam" id="PF13635"/>
    </source>
</evidence>
<dbReference type="Pfam" id="PF13635">
    <property type="entry name" value="DUF4143"/>
    <property type="match status" value="1"/>
</dbReference>
<dbReference type="AlphaFoldDB" id="X1PEC0"/>
<dbReference type="EMBL" id="BARV01015307">
    <property type="protein sequence ID" value="GAI29259.1"/>
    <property type="molecule type" value="Genomic_DNA"/>
</dbReference>
<protein>
    <recommendedName>
        <fullName evidence="1">DUF4143 domain-containing protein</fullName>
    </recommendedName>
</protein>
<evidence type="ECO:0000313" key="2">
    <source>
        <dbReference type="EMBL" id="GAI29259.1"/>
    </source>
</evidence>
<comment type="caution">
    <text evidence="2">The sequence shown here is derived from an EMBL/GenBank/DDBJ whole genome shotgun (WGS) entry which is preliminary data.</text>
</comment>
<feature type="non-terminal residue" evidence="2">
    <location>
        <position position="295"/>
    </location>
</feature>
<dbReference type="PANTHER" id="PTHR43566:SF1">
    <property type="entry name" value="AAA+ ATPASE DOMAIN-CONTAINING PROTEIN"/>
    <property type="match status" value="1"/>
</dbReference>
<organism evidence="2">
    <name type="scientific">marine sediment metagenome</name>
    <dbReference type="NCBI Taxonomy" id="412755"/>
    <lineage>
        <taxon>unclassified sequences</taxon>
        <taxon>metagenomes</taxon>
        <taxon>ecological metagenomes</taxon>
    </lineage>
</organism>
<proteinExistence type="predicted"/>
<reference evidence="2" key="1">
    <citation type="journal article" date="2014" name="Front. Microbiol.">
        <title>High frequency of phylogenetically diverse reductive dehalogenase-homologous genes in deep subseafloor sedimentary metagenomes.</title>
        <authorList>
            <person name="Kawai M."/>
            <person name="Futagami T."/>
            <person name="Toyoda A."/>
            <person name="Takaki Y."/>
            <person name="Nishi S."/>
            <person name="Hori S."/>
            <person name="Arai W."/>
            <person name="Tsubouchi T."/>
            <person name="Morono Y."/>
            <person name="Uchiyama I."/>
            <person name="Ito T."/>
            <person name="Fujiyama A."/>
            <person name="Inagaki F."/>
            <person name="Takami H."/>
        </authorList>
    </citation>
    <scope>NUCLEOTIDE SEQUENCE</scope>
    <source>
        <strain evidence="2">Expedition CK06-06</strain>
    </source>
</reference>
<sequence length="295" mass="34519">LTVNVVKYLAGRLFSFTLYPFDFQEYLSYKDPPLYDYYKGLGSYRKLGSVILNKFNSLVEDFIIYGGYPRVVISRDNGEKQEVLKNILNIYLLRDIRDILGLTDDYKIFNLIKAVALQIGSVISYAEVSTITQQSFGSLKKYLNLLEKTYIAALVKPFFTNRRTELVKNPKGYFYDTGLRNAVISDFKRLDARQDKGVLYENFIFTELIKKDFTLKYWRTKSKAEVDFIINDKIPVEVKSNMSRAITRKSLLSFIEKYSPKDAFIFNRDILQKIKINKTNICFLYHFLPIADYFC</sequence>